<dbReference type="GO" id="GO:0051539">
    <property type="term" value="F:4 iron, 4 sulfur cluster binding"/>
    <property type="evidence" value="ECO:0007669"/>
    <property type="project" value="UniProtKB-KW"/>
</dbReference>
<dbReference type="PANTHER" id="PTHR43498:SF1">
    <property type="entry name" value="COB--COM HETERODISULFIDE REDUCTASE IRON-SULFUR SUBUNIT A"/>
    <property type="match status" value="1"/>
</dbReference>
<dbReference type="Pfam" id="PF12831">
    <property type="entry name" value="FAD_oxidored"/>
    <property type="match status" value="1"/>
</dbReference>
<protein>
    <submittedName>
        <fullName evidence="6">Thiazole biosynthetic enzyme</fullName>
        <ecNumber evidence="6">5.3.1.29</ecNumber>
    </submittedName>
</protein>
<evidence type="ECO:0000256" key="2">
    <source>
        <dbReference type="ARBA" id="ARBA00022723"/>
    </source>
</evidence>
<evidence type="ECO:0000313" key="6">
    <source>
        <dbReference type="EMBL" id="QSQ07807.1"/>
    </source>
</evidence>
<name>A0A8A0RJW7_9FIRM</name>
<dbReference type="PANTHER" id="PTHR43498">
    <property type="entry name" value="FERREDOXIN:COB-COM HETERODISULFIDE REDUCTASE SUBUNIT A"/>
    <property type="match status" value="1"/>
</dbReference>
<dbReference type="InterPro" id="IPR036188">
    <property type="entry name" value="FAD/NAD-bd_sf"/>
</dbReference>
<dbReference type="GO" id="GO:0046872">
    <property type="term" value="F:metal ion binding"/>
    <property type="evidence" value="ECO:0007669"/>
    <property type="project" value="UniProtKB-KW"/>
</dbReference>
<proteinExistence type="predicted"/>
<keyword evidence="6" id="KW-0413">Isomerase</keyword>
<evidence type="ECO:0000256" key="1">
    <source>
        <dbReference type="ARBA" id="ARBA00022485"/>
    </source>
</evidence>
<reference evidence="6" key="1">
    <citation type="submission" date="2020-07" db="EMBL/GenBank/DDBJ databases">
        <title>Koleobacter methoxysyntrophicus gen. nov., sp. nov., a novel anaerobic bacterium isolated from deep subsurface oil field and proposal of Koleobacterales ord. nov. in the phylum Firmicutes.</title>
        <authorList>
            <person name="Sakamoto S."/>
            <person name="Tamaki H."/>
        </authorList>
    </citation>
    <scope>NUCLEOTIDE SEQUENCE</scope>
    <source>
        <strain evidence="6">NRmbB1</strain>
    </source>
</reference>
<accession>A0A8A0RJW7</accession>
<keyword evidence="7" id="KW-1185">Reference proteome</keyword>
<dbReference type="InterPro" id="IPR039650">
    <property type="entry name" value="HdrA-like"/>
</dbReference>
<organism evidence="6 7">
    <name type="scientific">Koleobacter methoxysyntrophicus</name>
    <dbReference type="NCBI Taxonomy" id="2751313"/>
    <lineage>
        <taxon>Bacteria</taxon>
        <taxon>Bacillati</taxon>
        <taxon>Bacillota</taxon>
        <taxon>Clostridia</taxon>
        <taxon>Koleobacterales</taxon>
        <taxon>Koleobacteraceae</taxon>
        <taxon>Koleobacter</taxon>
    </lineage>
</organism>
<dbReference type="SUPFAM" id="SSF51905">
    <property type="entry name" value="FAD/NAD(P)-binding domain"/>
    <property type="match status" value="1"/>
</dbReference>
<dbReference type="Proteomes" id="UP000662904">
    <property type="component" value="Chromosome"/>
</dbReference>
<keyword evidence="3" id="KW-0560">Oxidoreductase</keyword>
<dbReference type="EC" id="5.3.1.29" evidence="6"/>
<dbReference type="KEGG" id="kme:H0A61_00124"/>
<dbReference type="PROSITE" id="PS51257">
    <property type="entry name" value="PROKAR_LIPOPROTEIN"/>
    <property type="match status" value="1"/>
</dbReference>
<gene>
    <name evidence="6" type="ORF">H0A61_00124</name>
</gene>
<keyword evidence="4" id="KW-0408">Iron</keyword>
<evidence type="ECO:0000256" key="3">
    <source>
        <dbReference type="ARBA" id="ARBA00023002"/>
    </source>
</evidence>
<dbReference type="GO" id="GO:0016491">
    <property type="term" value="F:oxidoreductase activity"/>
    <property type="evidence" value="ECO:0007669"/>
    <property type="project" value="UniProtKB-KW"/>
</dbReference>
<keyword evidence="1" id="KW-0004">4Fe-4S</keyword>
<evidence type="ECO:0000256" key="4">
    <source>
        <dbReference type="ARBA" id="ARBA00023004"/>
    </source>
</evidence>
<dbReference type="Gene3D" id="3.50.50.60">
    <property type="entry name" value="FAD/NAD(P)-binding domain"/>
    <property type="match status" value="1"/>
</dbReference>
<sequence length="636" mass="71414">MKGFRKWQDLFALSLLILILLLSLSCTFTTGPITNQGSTNEGKPSEQVEGQDKKEIIDHKDEVYDVIVVGGEPEGVAAAVSAARNGAKTLLVEKRDGLGGLMTYGMLNFIDINYDKDKKIANHGIFLEFYKAVGGDAFDVEHAKQVFLDMVSQEENIDLLLNAEFIAPIMENDGVTIKGVRVKIEGIYHNYYGKRIIDATQDADVAAASGVPYTIGHEDIGLRDRKMAATLMIHLENVNWDRILDTVKSRKFGYAKGNQVAAWGFDKIGKMYQPKDKTTRLRGLNIGRQKDGSILINALQIFGVDGLDPESIEDGMERGKRETYHILNFLRENFPGFEEARIKDFPPELYIRETRHIIGEYQLTIHDVLENRDFHDRIGIGSYAVDIQATSPGDYGFVIGQPVQYSIPFRVMVPLKVENLLVVGRSASYTSLAAGSARVIPIGMTLGEAAGAAAKYSIDRGISFRDIPKDENAMKEVQQILLNQGAKFYPFEIINPNTKHWSYPSVRTLLEWGLIGGGYSNSFRLEEPINEKAFINLLSNGIQRSNPANYDIERLRQMYYIAEDRILTKERAAEFILTVYGERPAEGGHYKKAVEKGFINEEFIERTRGKSRLKRGEAFCLAAHIIENHGRFYSSR</sequence>
<evidence type="ECO:0000256" key="5">
    <source>
        <dbReference type="ARBA" id="ARBA00023014"/>
    </source>
</evidence>
<evidence type="ECO:0000313" key="7">
    <source>
        <dbReference type="Proteomes" id="UP000662904"/>
    </source>
</evidence>
<dbReference type="EMBL" id="CP059066">
    <property type="protein sequence ID" value="QSQ07807.1"/>
    <property type="molecule type" value="Genomic_DNA"/>
</dbReference>
<dbReference type="AlphaFoldDB" id="A0A8A0RJW7"/>
<dbReference type="RefSeq" id="WP_206708058.1">
    <property type="nucleotide sequence ID" value="NZ_CP059066.1"/>
</dbReference>
<keyword evidence="2" id="KW-0479">Metal-binding</keyword>
<dbReference type="GO" id="GO:0043917">
    <property type="term" value="F:ribose 1,5-bisphosphate isomerase activity"/>
    <property type="evidence" value="ECO:0007669"/>
    <property type="project" value="UniProtKB-EC"/>
</dbReference>
<keyword evidence="5" id="KW-0411">Iron-sulfur</keyword>